<protein>
    <submittedName>
        <fullName evidence="5">DNA-binding LacI/PurR family transcriptional regulator</fullName>
    </submittedName>
</protein>
<evidence type="ECO:0000259" key="4">
    <source>
        <dbReference type="Pfam" id="PF13377"/>
    </source>
</evidence>
<dbReference type="InterPro" id="IPR028082">
    <property type="entry name" value="Peripla_BP_I"/>
</dbReference>
<dbReference type="InterPro" id="IPR046335">
    <property type="entry name" value="LacI/GalR-like_sensor"/>
</dbReference>
<keyword evidence="3" id="KW-0804">Transcription</keyword>
<evidence type="ECO:0000256" key="3">
    <source>
        <dbReference type="ARBA" id="ARBA00023163"/>
    </source>
</evidence>
<name>A0ABU0A348_9BACI</name>
<dbReference type="SUPFAM" id="SSF53822">
    <property type="entry name" value="Periplasmic binding protein-like I"/>
    <property type="match status" value="1"/>
</dbReference>
<gene>
    <name evidence="5" type="ORF">J2S74_004202</name>
</gene>
<dbReference type="PANTHER" id="PTHR30146">
    <property type="entry name" value="LACI-RELATED TRANSCRIPTIONAL REPRESSOR"/>
    <property type="match status" value="1"/>
</dbReference>
<evidence type="ECO:0000313" key="5">
    <source>
        <dbReference type="EMBL" id="MDQ0256780.1"/>
    </source>
</evidence>
<evidence type="ECO:0000256" key="1">
    <source>
        <dbReference type="ARBA" id="ARBA00023015"/>
    </source>
</evidence>
<sequence>MQTLRDKPTAIFCYNDLIALDVLKVLRKLNYKVPEDISIVGYDNSHLAEATEINLTTVEHPKKELGEKAAHLLLDVIEGKSEFNGDPYTFKPKLIMRNSTAKPAKPEE</sequence>
<evidence type="ECO:0000256" key="2">
    <source>
        <dbReference type="ARBA" id="ARBA00023125"/>
    </source>
</evidence>
<dbReference type="EMBL" id="JAUSUG010000019">
    <property type="protein sequence ID" value="MDQ0256780.1"/>
    <property type="molecule type" value="Genomic_DNA"/>
</dbReference>
<organism evidence="5 6">
    <name type="scientific">Evansella vedderi</name>
    <dbReference type="NCBI Taxonomy" id="38282"/>
    <lineage>
        <taxon>Bacteria</taxon>
        <taxon>Bacillati</taxon>
        <taxon>Bacillota</taxon>
        <taxon>Bacilli</taxon>
        <taxon>Bacillales</taxon>
        <taxon>Bacillaceae</taxon>
        <taxon>Evansella</taxon>
    </lineage>
</organism>
<dbReference type="RefSeq" id="WP_307329458.1">
    <property type="nucleotide sequence ID" value="NZ_JAUSUG010000019.1"/>
</dbReference>
<dbReference type="PANTHER" id="PTHR30146:SF109">
    <property type="entry name" value="HTH-TYPE TRANSCRIPTIONAL REGULATOR GALS"/>
    <property type="match status" value="1"/>
</dbReference>
<dbReference type="GO" id="GO:0003677">
    <property type="term" value="F:DNA binding"/>
    <property type="evidence" value="ECO:0007669"/>
    <property type="project" value="UniProtKB-KW"/>
</dbReference>
<keyword evidence="2 5" id="KW-0238">DNA-binding</keyword>
<proteinExistence type="predicted"/>
<keyword evidence="6" id="KW-1185">Reference proteome</keyword>
<dbReference type="Proteomes" id="UP001230005">
    <property type="component" value="Unassembled WGS sequence"/>
</dbReference>
<comment type="caution">
    <text evidence="5">The sequence shown here is derived from an EMBL/GenBank/DDBJ whole genome shotgun (WGS) entry which is preliminary data.</text>
</comment>
<dbReference type="Pfam" id="PF13377">
    <property type="entry name" value="Peripla_BP_3"/>
    <property type="match status" value="1"/>
</dbReference>
<reference evidence="5 6" key="1">
    <citation type="submission" date="2023-07" db="EMBL/GenBank/DDBJ databases">
        <title>Genomic Encyclopedia of Type Strains, Phase IV (KMG-IV): sequencing the most valuable type-strain genomes for metagenomic binning, comparative biology and taxonomic classification.</title>
        <authorList>
            <person name="Goeker M."/>
        </authorList>
    </citation>
    <scope>NUCLEOTIDE SEQUENCE [LARGE SCALE GENOMIC DNA]</scope>
    <source>
        <strain evidence="5 6">DSM 9768</strain>
    </source>
</reference>
<accession>A0ABU0A348</accession>
<keyword evidence="1" id="KW-0805">Transcription regulation</keyword>
<feature type="domain" description="Transcriptional regulator LacI/GalR-like sensor" evidence="4">
    <location>
        <begin position="4"/>
        <end position="100"/>
    </location>
</feature>
<dbReference type="Gene3D" id="3.40.50.2300">
    <property type="match status" value="2"/>
</dbReference>
<evidence type="ECO:0000313" key="6">
    <source>
        <dbReference type="Proteomes" id="UP001230005"/>
    </source>
</evidence>